<dbReference type="PANTHER" id="PTHR45678:SF3">
    <property type="entry name" value="MITOCHONDRIAL GLUTAMATE CARRIER 1"/>
    <property type="match status" value="1"/>
</dbReference>
<evidence type="ECO:0000256" key="2">
    <source>
        <dbReference type="ARBA" id="ARBA00006375"/>
    </source>
</evidence>
<sequence>MGSACTPACEAAGGQGPGALLSPFLGPPLPLNQRRSWGEGARGRCLRRGEAAARSSYLPGWSPTPFFGGRSDCLIKTIRSEGYFGMYRGAAVNLTLVTPEKAIKLAANDFFRHQLSKDGQKLTLLKEMLAGCGAGTCQVIVTTPMEMLKIQLQDAGRIAAQKKILAAHARLSAQGAAQPSVEAPATPRPTATQLTRDLLRSRGIAGLYKGLGATLLRDVPFSIVYFPLFANLDQLGRPASGEKSPFYVSFLAGCVAGSAAAVAVNPCDVVKTRLQSLQRGANEDTYSGILDCARKILRHEGPSAFLKGAYCRALVIAPLFGIAQVVYFLGIAETLLGLQRSQP</sequence>
<evidence type="ECO:0000256" key="10">
    <source>
        <dbReference type="ARBA" id="ARBA00023128"/>
    </source>
</evidence>
<dbReference type="InterPro" id="IPR018108">
    <property type="entry name" value="MCP_transmembrane"/>
</dbReference>
<comment type="subcellular location">
    <subcellularLocation>
        <location evidence="1">Mitochondrion inner membrane</location>
        <topology evidence="1">Multi-pass membrane protein</topology>
    </subcellularLocation>
</comment>
<feature type="transmembrane region" description="Helical" evidence="19">
    <location>
        <begin position="313"/>
        <end position="338"/>
    </location>
</feature>
<dbReference type="GO" id="GO:0015293">
    <property type="term" value="F:symporter activity"/>
    <property type="evidence" value="ECO:0007669"/>
    <property type="project" value="UniProtKB-KW"/>
</dbReference>
<keyword evidence="11 17" id="KW-0472">Membrane</keyword>
<evidence type="ECO:0000313" key="20">
    <source>
        <dbReference type="Ensembl" id="ENSSSCP00045015973.1"/>
    </source>
</evidence>
<evidence type="ECO:0000256" key="18">
    <source>
        <dbReference type="RuleBase" id="RU000488"/>
    </source>
</evidence>
<evidence type="ECO:0000256" key="15">
    <source>
        <dbReference type="ARBA" id="ARBA00076502"/>
    </source>
</evidence>
<keyword evidence="10" id="KW-0496">Mitochondrion</keyword>
<dbReference type="SUPFAM" id="SSF103506">
    <property type="entry name" value="Mitochondrial carrier"/>
    <property type="match status" value="1"/>
</dbReference>
<evidence type="ECO:0000256" key="3">
    <source>
        <dbReference type="ARBA" id="ARBA00022448"/>
    </source>
</evidence>
<evidence type="ECO:0000256" key="17">
    <source>
        <dbReference type="PROSITE-ProRule" id="PRU00282"/>
    </source>
</evidence>
<keyword evidence="3 18" id="KW-0813">Transport</keyword>
<comment type="function">
    <text evidence="13">Responsible for the transport of glutamate from the cytosol into the mitochondrial matrix with the concomitant import of a proton (symport system).</text>
</comment>
<dbReference type="Gene3D" id="1.50.40.10">
    <property type="entry name" value="Mitochondrial carrier domain"/>
    <property type="match status" value="1"/>
</dbReference>
<dbReference type="Ensembl" id="ENSSSCT00045023130.1">
    <property type="protein sequence ID" value="ENSSSCP00045015973.1"/>
    <property type="gene ID" value="ENSSSCG00045013539.1"/>
</dbReference>
<dbReference type="Pfam" id="PF00153">
    <property type="entry name" value="Mito_carr"/>
    <property type="match status" value="3"/>
</dbReference>
<protein>
    <recommendedName>
        <fullName evidence="14">Mitochondrial glutamate carrier 2</fullName>
    </recommendedName>
    <alternativeName>
        <fullName evidence="16">Glutamate/H(+) symporter 2</fullName>
    </alternativeName>
    <alternativeName>
        <fullName evidence="15">Solute carrier family 25 member 18</fullName>
    </alternativeName>
</protein>
<evidence type="ECO:0000256" key="5">
    <source>
        <dbReference type="ARBA" id="ARBA00022692"/>
    </source>
</evidence>
<keyword evidence="4" id="KW-0597">Phosphoprotein</keyword>
<evidence type="ECO:0000256" key="12">
    <source>
        <dbReference type="ARBA" id="ARBA00048437"/>
    </source>
</evidence>
<evidence type="ECO:0000256" key="8">
    <source>
        <dbReference type="ARBA" id="ARBA00022847"/>
    </source>
</evidence>
<accession>A0A8D1HAQ4</accession>
<evidence type="ECO:0000256" key="1">
    <source>
        <dbReference type="ARBA" id="ARBA00004448"/>
    </source>
</evidence>
<feature type="repeat" description="Solcar" evidence="17">
    <location>
        <begin position="244"/>
        <end position="333"/>
    </location>
</feature>
<dbReference type="GO" id="GO:0005743">
    <property type="term" value="C:mitochondrial inner membrane"/>
    <property type="evidence" value="ECO:0007669"/>
    <property type="project" value="UniProtKB-SubCell"/>
</dbReference>
<keyword evidence="7" id="KW-0999">Mitochondrion inner membrane</keyword>
<feature type="repeat" description="Solcar" evidence="17">
    <location>
        <begin position="5"/>
        <end position="114"/>
    </location>
</feature>
<evidence type="ECO:0000256" key="11">
    <source>
        <dbReference type="ARBA" id="ARBA00023136"/>
    </source>
</evidence>
<dbReference type="InterPro" id="IPR051028">
    <property type="entry name" value="Mito_Solute_Carrier"/>
</dbReference>
<keyword evidence="8" id="KW-0769">Symport</keyword>
<name>A0A8D1HAQ4_PIG</name>
<evidence type="ECO:0000256" key="4">
    <source>
        <dbReference type="ARBA" id="ARBA00022553"/>
    </source>
</evidence>
<comment type="similarity">
    <text evidence="2 18">Belongs to the mitochondrial carrier (TC 2.A.29) family.</text>
</comment>
<comment type="catalytic activity">
    <reaction evidence="12">
        <text>L-glutamate(in) + H(+)(in) = L-glutamate(out) + H(+)(out)</text>
        <dbReference type="Rhea" id="RHEA:70955"/>
        <dbReference type="ChEBI" id="CHEBI:15378"/>
        <dbReference type="ChEBI" id="CHEBI:29985"/>
    </reaction>
</comment>
<gene>
    <name evidence="20" type="primary">SLC25A22</name>
</gene>
<feature type="repeat" description="Solcar" evidence="17">
    <location>
        <begin position="122"/>
        <end position="235"/>
    </location>
</feature>
<dbReference type="PROSITE" id="PS50920">
    <property type="entry name" value="SOLCAR"/>
    <property type="match status" value="3"/>
</dbReference>
<dbReference type="FunFam" id="1.50.40.10:FF:000026">
    <property type="entry name" value="Putative mitochondrial glutamate carrier 2"/>
    <property type="match status" value="1"/>
</dbReference>
<keyword evidence="9 19" id="KW-1133">Transmembrane helix</keyword>
<reference evidence="20" key="1">
    <citation type="submission" date="2025-08" db="UniProtKB">
        <authorList>
            <consortium name="Ensembl"/>
        </authorList>
    </citation>
    <scope>IDENTIFICATION</scope>
</reference>
<evidence type="ECO:0000313" key="21">
    <source>
        <dbReference type="Proteomes" id="UP000694728"/>
    </source>
</evidence>
<keyword evidence="6" id="KW-0677">Repeat</keyword>
<dbReference type="PANTHER" id="PTHR45678">
    <property type="entry name" value="MITOCHONDRIAL 2-OXODICARBOXYLATE CARRIER 1-RELATED"/>
    <property type="match status" value="1"/>
</dbReference>
<evidence type="ECO:0000256" key="9">
    <source>
        <dbReference type="ARBA" id="ARBA00022989"/>
    </source>
</evidence>
<evidence type="ECO:0000256" key="6">
    <source>
        <dbReference type="ARBA" id="ARBA00022737"/>
    </source>
</evidence>
<organism evidence="20 21">
    <name type="scientific">Sus scrofa</name>
    <name type="common">Pig</name>
    <dbReference type="NCBI Taxonomy" id="9823"/>
    <lineage>
        <taxon>Eukaryota</taxon>
        <taxon>Metazoa</taxon>
        <taxon>Chordata</taxon>
        <taxon>Craniata</taxon>
        <taxon>Vertebrata</taxon>
        <taxon>Euteleostomi</taxon>
        <taxon>Mammalia</taxon>
        <taxon>Eutheria</taxon>
        <taxon>Laurasiatheria</taxon>
        <taxon>Artiodactyla</taxon>
        <taxon>Suina</taxon>
        <taxon>Suidae</taxon>
        <taxon>Sus</taxon>
    </lineage>
</organism>
<dbReference type="InterPro" id="IPR023395">
    <property type="entry name" value="MCP_dom_sf"/>
</dbReference>
<dbReference type="AlphaFoldDB" id="A0A8D1HAQ4"/>
<evidence type="ECO:0000256" key="13">
    <source>
        <dbReference type="ARBA" id="ARBA00057953"/>
    </source>
</evidence>
<keyword evidence="5 17" id="KW-0812">Transmembrane</keyword>
<proteinExistence type="inferred from homology"/>
<evidence type="ECO:0000256" key="16">
    <source>
        <dbReference type="ARBA" id="ARBA00081096"/>
    </source>
</evidence>
<evidence type="ECO:0000256" key="7">
    <source>
        <dbReference type="ARBA" id="ARBA00022792"/>
    </source>
</evidence>
<evidence type="ECO:0000256" key="19">
    <source>
        <dbReference type="SAM" id="Phobius"/>
    </source>
</evidence>
<evidence type="ECO:0000256" key="14">
    <source>
        <dbReference type="ARBA" id="ARBA00069241"/>
    </source>
</evidence>
<dbReference type="Proteomes" id="UP000694728">
    <property type="component" value="Unplaced"/>
</dbReference>